<feature type="chain" id="PRO_5016691616" description="DUF4402 domain-containing protein" evidence="1">
    <location>
        <begin position="41"/>
        <end position="197"/>
    </location>
</feature>
<dbReference type="Proteomes" id="UP000254808">
    <property type="component" value="Chromosome"/>
</dbReference>
<keyword evidence="1" id="KW-0732">Signal</keyword>
<evidence type="ECO:0000256" key="1">
    <source>
        <dbReference type="SAM" id="SignalP"/>
    </source>
</evidence>
<keyword evidence="3" id="KW-1185">Reference proteome</keyword>
<evidence type="ECO:0000313" key="3">
    <source>
        <dbReference type="Proteomes" id="UP000254808"/>
    </source>
</evidence>
<feature type="signal peptide" evidence="1">
    <location>
        <begin position="1"/>
        <end position="40"/>
    </location>
</feature>
<protein>
    <recommendedName>
        <fullName evidence="4">DUF4402 domain-containing protein</fullName>
    </recommendedName>
</protein>
<reference evidence="2 3" key="1">
    <citation type="submission" date="2018-03" db="EMBL/GenBank/DDBJ databases">
        <title>Phenotypic and genomic properties of Cyclonatronum proteinivorum gen. nov., sp. nov., a haloalkaliphilic bacteroidete from soda lakes possessing Na+-translocating rhodopsin.</title>
        <authorList>
            <person name="Toshchakov S.V."/>
            <person name="Korzhenkov A."/>
            <person name="Samarov N.I."/>
            <person name="Kublanov I.V."/>
            <person name="Muntyan M.S."/>
            <person name="Sorokin D.Y."/>
        </authorList>
    </citation>
    <scope>NUCLEOTIDE SEQUENCE [LARGE SCALE GENOMIC DNA]</scope>
    <source>
        <strain evidence="2 3">Omega</strain>
    </source>
</reference>
<dbReference type="KEGG" id="cprv:CYPRO_1123"/>
<dbReference type="AlphaFoldDB" id="A0A345UIT6"/>
<gene>
    <name evidence="2" type="ORF">CYPRO_1123</name>
</gene>
<dbReference type="EMBL" id="CP027806">
    <property type="protein sequence ID" value="AXJ00388.1"/>
    <property type="molecule type" value="Genomic_DNA"/>
</dbReference>
<organism evidence="2 3">
    <name type="scientific">Cyclonatronum proteinivorum</name>
    <dbReference type="NCBI Taxonomy" id="1457365"/>
    <lineage>
        <taxon>Bacteria</taxon>
        <taxon>Pseudomonadati</taxon>
        <taxon>Balneolota</taxon>
        <taxon>Balneolia</taxon>
        <taxon>Balneolales</taxon>
        <taxon>Cyclonatronaceae</taxon>
        <taxon>Cyclonatronum</taxon>
    </lineage>
</organism>
<evidence type="ECO:0000313" key="2">
    <source>
        <dbReference type="EMBL" id="AXJ00388.1"/>
    </source>
</evidence>
<accession>A0A345UIT6</accession>
<name>A0A345UIT6_9BACT</name>
<sequence>MLLQRSSFCERFQRALCGLVLLAGLLLSSALWSSSGIAQAQNGDDPTTATISVTGTVILGLTIEGVLDLVFDDIVAGDPKTINLDGTATGASVTGEEQAGKFRIDTRGNFTLEFVDLPNEMIGPDGASMPVSFFSGWSEDDDGANATNPVETGAPTPVLVPESEVFVFLGATVEPPPTQTLGQYETTVTLRATFGVD</sequence>
<proteinExistence type="predicted"/>
<evidence type="ECO:0008006" key="4">
    <source>
        <dbReference type="Google" id="ProtNLM"/>
    </source>
</evidence>